<dbReference type="Pfam" id="PF00619">
    <property type="entry name" value="CARD"/>
    <property type="match status" value="1"/>
</dbReference>
<dbReference type="InterPro" id="IPR011029">
    <property type="entry name" value="DEATH-like_dom_sf"/>
</dbReference>
<keyword evidence="8" id="KW-1185">Reference proteome</keyword>
<dbReference type="AlphaFoldDB" id="A0A8J1LT41"/>
<name>A0A8J1LT41_XENLA</name>
<dbReference type="GO" id="GO:0045087">
    <property type="term" value="P:innate immune response"/>
    <property type="evidence" value="ECO:0007669"/>
    <property type="project" value="UniProtKB-KW"/>
</dbReference>
<sequence length="226" mass="25851">MEKTTWDKLVFALENLPKEKFKRFKERLNQWETAGYGVIPWSQLQDKDAGDVATRIISHYTEHIGIKVTLGVLLAIGEKNAHKRLAHSLGVGNFMNDSSENMERGEVTAPRPAPNGAHQVTVSSAAVLQEGGDHFIDSNRVALIRRMSDTNIMLVLDELLSEKILNDVQYNTVQSCTTSHEMMRKIYDYMRSWGHKEKERLFFFISKHDNCLIMDLMEQESHSLNS</sequence>
<dbReference type="GO" id="GO:0042981">
    <property type="term" value="P:regulation of apoptotic process"/>
    <property type="evidence" value="ECO:0007669"/>
    <property type="project" value="InterPro"/>
</dbReference>
<evidence type="ECO:0000313" key="9">
    <source>
        <dbReference type="RefSeq" id="XP_041432469.1"/>
    </source>
</evidence>
<keyword evidence="2" id="KW-0963">Cytoplasm</keyword>
<evidence type="ECO:0000256" key="5">
    <source>
        <dbReference type="ARBA" id="ARBA00023198"/>
    </source>
</evidence>
<keyword evidence="3" id="KW-0399">Innate immunity</keyword>
<dbReference type="Proteomes" id="UP000186698">
    <property type="component" value="Chromosome 9_10L"/>
</dbReference>
<reference evidence="9" key="1">
    <citation type="submission" date="2025-08" db="UniProtKB">
        <authorList>
            <consortium name="RefSeq"/>
        </authorList>
    </citation>
    <scope>IDENTIFICATION</scope>
    <source>
        <strain evidence="9">J_2021</strain>
        <tissue evidence="9">Erythrocytes</tissue>
    </source>
</reference>
<keyword evidence="4" id="KW-0391">Immunity</keyword>
<dbReference type="GO" id="GO:0006954">
    <property type="term" value="P:inflammatory response"/>
    <property type="evidence" value="ECO:0007669"/>
    <property type="project" value="UniProtKB-KW"/>
</dbReference>
<organism evidence="8 9">
    <name type="scientific">Xenopus laevis</name>
    <name type="common">African clawed frog</name>
    <dbReference type="NCBI Taxonomy" id="8355"/>
    <lineage>
        <taxon>Eukaryota</taxon>
        <taxon>Metazoa</taxon>
        <taxon>Chordata</taxon>
        <taxon>Craniata</taxon>
        <taxon>Vertebrata</taxon>
        <taxon>Euteleostomi</taxon>
        <taxon>Amphibia</taxon>
        <taxon>Batrachia</taxon>
        <taxon>Anura</taxon>
        <taxon>Pipoidea</taxon>
        <taxon>Pipidae</taxon>
        <taxon>Xenopodinae</taxon>
        <taxon>Xenopus</taxon>
        <taxon>Xenopus</taxon>
    </lineage>
</organism>
<dbReference type="PROSITE" id="PS50209">
    <property type="entry name" value="CARD"/>
    <property type="match status" value="1"/>
</dbReference>
<dbReference type="GO" id="GO:0005829">
    <property type="term" value="C:cytosol"/>
    <property type="evidence" value="ECO:0007669"/>
    <property type="project" value="UniProtKB-SubCell"/>
</dbReference>
<dbReference type="InterPro" id="IPR004020">
    <property type="entry name" value="DAPIN"/>
</dbReference>
<dbReference type="PROSITE" id="PS50824">
    <property type="entry name" value="DAPIN"/>
    <property type="match status" value="1"/>
</dbReference>
<evidence type="ECO:0000256" key="3">
    <source>
        <dbReference type="ARBA" id="ARBA00022588"/>
    </source>
</evidence>
<evidence type="ECO:0000259" key="7">
    <source>
        <dbReference type="PROSITE" id="PS50824"/>
    </source>
</evidence>
<evidence type="ECO:0000313" key="8">
    <source>
        <dbReference type="Proteomes" id="UP000186698"/>
    </source>
</evidence>
<dbReference type="KEGG" id="xla:121398043"/>
<feature type="domain" description="CARD" evidence="6">
    <location>
        <begin position="128"/>
        <end position="220"/>
    </location>
</feature>
<dbReference type="Pfam" id="PF02758">
    <property type="entry name" value="PYRIN"/>
    <property type="match status" value="1"/>
</dbReference>
<keyword evidence="5" id="KW-0395">Inflammatory response</keyword>
<comment type="subcellular location">
    <subcellularLocation>
        <location evidence="1">Cytoplasm</location>
        <location evidence="1">Cytosol</location>
    </subcellularLocation>
</comment>
<dbReference type="InterPro" id="IPR001315">
    <property type="entry name" value="CARD"/>
</dbReference>
<proteinExistence type="predicted"/>
<dbReference type="SMART" id="SM01289">
    <property type="entry name" value="PYRIN"/>
    <property type="match status" value="1"/>
</dbReference>
<dbReference type="CDD" id="cd08321">
    <property type="entry name" value="Pyrin_ASC-like"/>
    <property type="match status" value="1"/>
</dbReference>
<protein>
    <submittedName>
        <fullName evidence="9">Apoptosis-associated speck-like protein containing a CARD</fullName>
    </submittedName>
</protein>
<dbReference type="PANTHER" id="PTHR46985">
    <property type="entry name" value="NACHT, LRR AND PYD DOMAINS-CONTAINING PROTEIN 1"/>
    <property type="match status" value="1"/>
</dbReference>
<evidence type="ECO:0000259" key="6">
    <source>
        <dbReference type="PROSITE" id="PS50209"/>
    </source>
</evidence>
<dbReference type="PANTHER" id="PTHR46985:SF2">
    <property type="entry name" value="APOPTOSIS-ASSOCIATED SPECK-LIKE PROTEIN CONTAINING A CARD"/>
    <property type="match status" value="1"/>
</dbReference>
<dbReference type="Gene3D" id="1.10.533.10">
    <property type="entry name" value="Death Domain, Fas"/>
    <property type="match status" value="2"/>
</dbReference>
<accession>A0A8J1LT41</accession>
<dbReference type="RefSeq" id="XP_041432469.1">
    <property type="nucleotide sequence ID" value="XM_041576535.1"/>
</dbReference>
<evidence type="ECO:0000256" key="4">
    <source>
        <dbReference type="ARBA" id="ARBA00022859"/>
    </source>
</evidence>
<gene>
    <name evidence="9" type="primary">LOC121398043</name>
</gene>
<feature type="domain" description="Pyrin" evidence="7">
    <location>
        <begin position="1"/>
        <end position="89"/>
    </location>
</feature>
<dbReference type="OrthoDB" id="9034804at2759"/>
<evidence type="ECO:0000256" key="2">
    <source>
        <dbReference type="ARBA" id="ARBA00022490"/>
    </source>
</evidence>
<dbReference type="GeneID" id="121398043"/>
<dbReference type="InterPro" id="IPR051249">
    <property type="entry name" value="NLRP_Inflammasome"/>
</dbReference>
<evidence type="ECO:0000256" key="1">
    <source>
        <dbReference type="ARBA" id="ARBA00004514"/>
    </source>
</evidence>
<dbReference type="SUPFAM" id="SSF47986">
    <property type="entry name" value="DEATH domain"/>
    <property type="match status" value="2"/>
</dbReference>